<dbReference type="Proteomes" id="UP000030988">
    <property type="component" value="Unassembled WGS sequence"/>
</dbReference>
<protein>
    <recommendedName>
        <fullName evidence="2">Ubiquinol-cytochrome c chaperone domain-containing protein</fullName>
    </recommendedName>
</protein>
<accession>A0A0B2BSN2</accession>
<feature type="domain" description="Ubiquinol-cytochrome c chaperone" evidence="2">
    <location>
        <begin position="43"/>
        <end position="173"/>
    </location>
</feature>
<keyword evidence="4" id="KW-1185">Reference proteome</keyword>
<dbReference type="OrthoDB" id="7158889at2"/>
<dbReference type="EMBL" id="JTDN01000002">
    <property type="protein sequence ID" value="KHL24439.1"/>
    <property type="molecule type" value="Genomic_DNA"/>
</dbReference>
<evidence type="ECO:0000313" key="3">
    <source>
        <dbReference type="EMBL" id="KHL24439.1"/>
    </source>
</evidence>
<comment type="caution">
    <text evidence="3">The sequence shown here is derived from an EMBL/GenBank/DDBJ whole genome shotgun (WGS) entry which is preliminary data.</text>
</comment>
<dbReference type="AlphaFoldDB" id="A0A0B2BSN2"/>
<gene>
    <name evidence="3" type="ORF">PK98_10395</name>
</gene>
<organism evidence="3 4">
    <name type="scientific">Croceibacterium mercuriale</name>
    <dbReference type="NCBI Taxonomy" id="1572751"/>
    <lineage>
        <taxon>Bacteria</taxon>
        <taxon>Pseudomonadati</taxon>
        <taxon>Pseudomonadota</taxon>
        <taxon>Alphaproteobacteria</taxon>
        <taxon>Sphingomonadales</taxon>
        <taxon>Erythrobacteraceae</taxon>
        <taxon>Croceibacterium</taxon>
    </lineage>
</organism>
<dbReference type="STRING" id="1572751.PK98_10395"/>
<evidence type="ECO:0000313" key="4">
    <source>
        <dbReference type="Proteomes" id="UP000030988"/>
    </source>
</evidence>
<name>A0A0B2BSN2_9SPHN</name>
<proteinExistence type="inferred from homology"/>
<reference evidence="3 4" key="1">
    <citation type="submission" date="2014-11" db="EMBL/GenBank/DDBJ databases">
        <title>Draft genome sequence of Kirrobacter mercurialis.</title>
        <authorList>
            <person name="Coil D.A."/>
            <person name="Eisen J.A."/>
        </authorList>
    </citation>
    <scope>NUCLEOTIDE SEQUENCE [LARGE SCALE GENOMIC DNA]</scope>
    <source>
        <strain evidence="3 4">Coronado</strain>
    </source>
</reference>
<dbReference type="RefSeq" id="WP_039096853.1">
    <property type="nucleotide sequence ID" value="NZ_JTDN01000002.1"/>
</dbReference>
<evidence type="ECO:0000259" key="2">
    <source>
        <dbReference type="Pfam" id="PF03981"/>
    </source>
</evidence>
<comment type="similarity">
    <text evidence="1">Belongs to the UPF0174 family.</text>
</comment>
<dbReference type="Pfam" id="PF03981">
    <property type="entry name" value="Ubiq_cyt_C_chap"/>
    <property type="match status" value="1"/>
</dbReference>
<evidence type="ECO:0000256" key="1">
    <source>
        <dbReference type="ARBA" id="ARBA00006436"/>
    </source>
</evidence>
<dbReference type="InterPro" id="IPR021150">
    <property type="entry name" value="Ubiq_cyt_c_chap"/>
</dbReference>
<sequence length="177" mass="19299">MTARQSALARLFRHRPDPRDSLRPLWHRIVGTSRDPRWYAVGQVADSVSGRFDMIAAILALVLLRLEALDAPAEHGVHLTELFVEDMDRQLRETGVGDLVVGKRIGKLVAALGGRLGAFRDALAADAEPVLLEDAARRNITLSDGAESATIADLLRTWNAELGGYDADTILAAELPR</sequence>